<dbReference type="OrthoDB" id="2763at2157"/>
<protein>
    <recommendedName>
        <fullName evidence="3">Fibronectin type III domain-containing protein</fullName>
    </recommendedName>
</protein>
<sequence length="105" mass="11499">MLFTLVVILNFDDVHAQPLQEVNADVIEFDGTFATVKISWNDNGASYYKVGCVSCMPNLSDTTTENLMVLANVASFADGNALLYVIAYDDADEIISAKQVMVKLK</sequence>
<reference evidence="1 2" key="1">
    <citation type="submission" date="2018-02" db="EMBL/GenBank/DDBJ databases">
        <title>Complete genome of Nitrosopumilus ureaphilus PS0.</title>
        <authorList>
            <person name="Qin W."/>
            <person name="Zheng Y."/>
            <person name="Stahl D.A."/>
        </authorList>
    </citation>
    <scope>NUCLEOTIDE SEQUENCE [LARGE SCALE GENOMIC DNA]</scope>
    <source>
        <strain evidence="1 2">PS0</strain>
    </source>
</reference>
<dbReference type="KEGG" id="nue:C5F50_05060"/>
<keyword evidence="2" id="KW-1185">Reference proteome</keyword>
<evidence type="ECO:0000313" key="1">
    <source>
        <dbReference type="EMBL" id="QLH07925.1"/>
    </source>
</evidence>
<proteinExistence type="predicted"/>
<gene>
    <name evidence="1" type="ORF">C5F50_05060</name>
</gene>
<organism evidence="1 2">
    <name type="scientific">Nitrosopumilus ureiphilus</name>
    <dbReference type="NCBI Taxonomy" id="1470067"/>
    <lineage>
        <taxon>Archaea</taxon>
        <taxon>Nitrososphaerota</taxon>
        <taxon>Nitrososphaeria</taxon>
        <taxon>Nitrosopumilales</taxon>
        <taxon>Nitrosopumilaceae</taxon>
        <taxon>Nitrosopumilus</taxon>
    </lineage>
</organism>
<evidence type="ECO:0008006" key="3">
    <source>
        <dbReference type="Google" id="ProtNLM"/>
    </source>
</evidence>
<evidence type="ECO:0000313" key="2">
    <source>
        <dbReference type="Proteomes" id="UP000509478"/>
    </source>
</evidence>
<dbReference type="EMBL" id="CP026995">
    <property type="protein sequence ID" value="QLH07925.1"/>
    <property type="molecule type" value="Genomic_DNA"/>
</dbReference>
<accession>A0A7D5RHE5</accession>
<name>A0A7D5RHE5_9ARCH</name>
<dbReference type="AlphaFoldDB" id="A0A7D5RHE5"/>
<dbReference type="Proteomes" id="UP000509478">
    <property type="component" value="Chromosome"/>
</dbReference>